<dbReference type="KEGG" id="pfla:Pflav_046080"/>
<dbReference type="AlphaFoldDB" id="A0A6F8XWT1"/>
<sequence length="213" mass="23002">MQPPVSFGPSSGNKYITTYFRQSFQIADPAALTDLQLQLVRDDGAVVYLNGVEVWRDNIPTGPLTHTTLAADAGDERLVHTFDLPTNTLVAGTNVLAVEVHQTSSGSSDMGFKLAFVGMPAIKRFKTAVPLIVSTHKNGIKPGAKLTVEEGTWSPDPEFSYQWLSDGKPIEGATAEQFHLTGNYKGKTITVRVTGQLKGYEPATVESKAVSIH</sequence>
<name>A0A6F8XWT1_9ACTN</name>
<gene>
    <name evidence="1" type="ORF">Pflav_046080</name>
</gene>
<evidence type="ECO:0008006" key="3">
    <source>
        <dbReference type="Google" id="ProtNLM"/>
    </source>
</evidence>
<dbReference type="EMBL" id="AP022870">
    <property type="protein sequence ID" value="BCB78198.1"/>
    <property type="molecule type" value="Genomic_DNA"/>
</dbReference>
<dbReference type="Proteomes" id="UP000502508">
    <property type="component" value="Chromosome"/>
</dbReference>
<evidence type="ECO:0000313" key="1">
    <source>
        <dbReference type="EMBL" id="BCB78198.1"/>
    </source>
</evidence>
<reference evidence="1 2" key="1">
    <citation type="submission" date="2020-03" db="EMBL/GenBank/DDBJ databases">
        <title>Whole genome shotgun sequence of Phytohabitans flavus NBRC 107702.</title>
        <authorList>
            <person name="Komaki H."/>
            <person name="Tamura T."/>
        </authorList>
    </citation>
    <scope>NUCLEOTIDE SEQUENCE [LARGE SCALE GENOMIC DNA]</scope>
    <source>
        <strain evidence="1 2">NBRC 107702</strain>
    </source>
</reference>
<keyword evidence="2" id="KW-1185">Reference proteome</keyword>
<organism evidence="1 2">
    <name type="scientific">Phytohabitans flavus</name>
    <dbReference type="NCBI Taxonomy" id="1076124"/>
    <lineage>
        <taxon>Bacteria</taxon>
        <taxon>Bacillati</taxon>
        <taxon>Actinomycetota</taxon>
        <taxon>Actinomycetes</taxon>
        <taxon>Micromonosporales</taxon>
        <taxon>Micromonosporaceae</taxon>
    </lineage>
</organism>
<accession>A0A6F8XWT1</accession>
<proteinExistence type="predicted"/>
<reference evidence="1 2" key="2">
    <citation type="submission" date="2020-03" db="EMBL/GenBank/DDBJ databases">
        <authorList>
            <person name="Ichikawa N."/>
            <person name="Kimura A."/>
            <person name="Kitahashi Y."/>
            <person name="Uohara A."/>
        </authorList>
    </citation>
    <scope>NUCLEOTIDE SEQUENCE [LARGE SCALE GENOMIC DNA]</scope>
    <source>
        <strain evidence="1 2">NBRC 107702</strain>
    </source>
</reference>
<protein>
    <recommendedName>
        <fullName evidence="3">Bacterial Ig-like domain-containing protein</fullName>
    </recommendedName>
</protein>
<evidence type="ECO:0000313" key="2">
    <source>
        <dbReference type="Proteomes" id="UP000502508"/>
    </source>
</evidence>
<dbReference type="Gene3D" id="2.60.120.260">
    <property type="entry name" value="Galactose-binding domain-like"/>
    <property type="match status" value="1"/>
</dbReference>